<accession>A0ABD3ABW0</accession>
<dbReference type="EMBL" id="JBJUIK010000005">
    <property type="protein sequence ID" value="KAL3528040.1"/>
    <property type="molecule type" value="Genomic_DNA"/>
</dbReference>
<evidence type="ECO:0000313" key="2">
    <source>
        <dbReference type="EMBL" id="KAL3528040.1"/>
    </source>
</evidence>
<comment type="caution">
    <text evidence="2">The sequence shown here is derived from an EMBL/GenBank/DDBJ whole genome shotgun (WGS) entry which is preliminary data.</text>
</comment>
<keyword evidence="3" id="KW-1185">Reference proteome</keyword>
<evidence type="ECO:0000313" key="3">
    <source>
        <dbReference type="Proteomes" id="UP001630127"/>
    </source>
</evidence>
<name>A0ABD3ABW0_9GENT</name>
<organism evidence="2 3">
    <name type="scientific">Cinchona calisaya</name>
    <dbReference type="NCBI Taxonomy" id="153742"/>
    <lineage>
        <taxon>Eukaryota</taxon>
        <taxon>Viridiplantae</taxon>
        <taxon>Streptophyta</taxon>
        <taxon>Embryophyta</taxon>
        <taxon>Tracheophyta</taxon>
        <taxon>Spermatophyta</taxon>
        <taxon>Magnoliopsida</taxon>
        <taxon>eudicotyledons</taxon>
        <taxon>Gunneridae</taxon>
        <taxon>Pentapetalae</taxon>
        <taxon>asterids</taxon>
        <taxon>lamiids</taxon>
        <taxon>Gentianales</taxon>
        <taxon>Rubiaceae</taxon>
        <taxon>Cinchonoideae</taxon>
        <taxon>Cinchoneae</taxon>
        <taxon>Cinchona</taxon>
    </lineage>
</organism>
<evidence type="ECO:0000256" key="1">
    <source>
        <dbReference type="SAM" id="MobiDB-lite"/>
    </source>
</evidence>
<protein>
    <submittedName>
        <fullName evidence="2">Uncharacterized protein</fullName>
    </submittedName>
</protein>
<proteinExistence type="predicted"/>
<gene>
    <name evidence="2" type="ORF">ACH5RR_012696</name>
</gene>
<reference evidence="2 3" key="1">
    <citation type="submission" date="2024-11" db="EMBL/GenBank/DDBJ databases">
        <title>A near-complete genome assembly of Cinchona calisaya.</title>
        <authorList>
            <person name="Lian D.C."/>
            <person name="Zhao X.W."/>
            <person name="Wei L."/>
        </authorList>
    </citation>
    <scope>NUCLEOTIDE SEQUENCE [LARGE SCALE GENOMIC DNA]</scope>
    <source>
        <tissue evidence="2">Nenye</tissue>
    </source>
</reference>
<dbReference type="AlphaFoldDB" id="A0ABD3ABW0"/>
<sequence>MHEVNSVNAIVTQHQDLNAQLSTTAMSLRNLNVNVVNVMSNHNLGACESCGKNHKRGASMCSRGSTSNRERSIDNEVVLCHCAILTEIKALWKDTNPSRRFHGCSRYVGFEVKDEIVEINENRPNIDPIPEEKEHDPKKEKLGVVELDNVEGAKTLEVEARQAKEEHNEEDPEEPIEVGGELNEIVVELEGHLNDEK</sequence>
<feature type="region of interest" description="Disordered" evidence="1">
    <location>
        <begin position="161"/>
        <end position="181"/>
    </location>
</feature>
<dbReference type="Proteomes" id="UP001630127">
    <property type="component" value="Unassembled WGS sequence"/>
</dbReference>